<keyword evidence="2" id="KW-0378">Hydrolase</keyword>
<dbReference type="EMBL" id="BAAARA010000040">
    <property type="protein sequence ID" value="GAA2364750.1"/>
    <property type="molecule type" value="Genomic_DNA"/>
</dbReference>
<evidence type="ECO:0000256" key="2">
    <source>
        <dbReference type="ARBA" id="ARBA00022801"/>
    </source>
</evidence>
<dbReference type="PRINTS" id="PR00922">
    <property type="entry name" value="DADACBPTASE3"/>
</dbReference>
<protein>
    <submittedName>
        <fullName evidence="5">D-alanyl-D-alanine carboxypeptidase/D-alanyl-D-alanine-endopeptidase</fullName>
    </submittedName>
</protein>
<evidence type="ECO:0000313" key="5">
    <source>
        <dbReference type="EMBL" id="GAA2364750.1"/>
    </source>
</evidence>
<accession>A0ABP5TZ07</accession>
<keyword evidence="5" id="KW-0645">Protease</keyword>
<name>A0ABP5TZ07_9PSEU</name>
<reference evidence="6" key="1">
    <citation type="journal article" date="2019" name="Int. J. Syst. Evol. Microbiol.">
        <title>The Global Catalogue of Microorganisms (GCM) 10K type strain sequencing project: providing services to taxonomists for standard genome sequencing and annotation.</title>
        <authorList>
            <consortium name="The Broad Institute Genomics Platform"/>
            <consortium name="The Broad Institute Genome Sequencing Center for Infectious Disease"/>
            <person name="Wu L."/>
            <person name="Ma J."/>
        </authorList>
    </citation>
    <scope>NUCLEOTIDE SEQUENCE [LARGE SCALE GENOMIC DNA]</scope>
    <source>
        <strain evidence="6">JCM 16221</strain>
    </source>
</reference>
<feature type="chain" id="PRO_5045670045" evidence="4">
    <location>
        <begin position="20"/>
        <end position="516"/>
    </location>
</feature>
<keyword evidence="4" id="KW-0732">Signal</keyword>
<dbReference type="Proteomes" id="UP001501218">
    <property type="component" value="Unassembled WGS sequence"/>
</dbReference>
<feature type="signal peptide" evidence="4">
    <location>
        <begin position="1"/>
        <end position="19"/>
    </location>
</feature>
<dbReference type="InterPro" id="IPR000667">
    <property type="entry name" value="Peptidase_S13"/>
</dbReference>
<dbReference type="NCBIfam" id="TIGR00666">
    <property type="entry name" value="PBP4"/>
    <property type="match status" value="1"/>
</dbReference>
<dbReference type="Gene3D" id="3.50.80.20">
    <property type="entry name" value="D-Ala-D-Ala carboxypeptidase C, peptidase S13"/>
    <property type="match status" value="1"/>
</dbReference>
<keyword evidence="6" id="KW-1185">Reference proteome</keyword>
<feature type="region of interest" description="Disordered" evidence="3">
    <location>
        <begin position="481"/>
        <end position="500"/>
    </location>
</feature>
<dbReference type="PANTHER" id="PTHR30023:SF0">
    <property type="entry name" value="PENICILLIN-SENSITIVE CARBOXYPEPTIDASE A"/>
    <property type="match status" value="1"/>
</dbReference>
<evidence type="ECO:0000313" key="6">
    <source>
        <dbReference type="Proteomes" id="UP001501218"/>
    </source>
</evidence>
<proteinExistence type="inferred from homology"/>
<dbReference type="InterPro" id="IPR012338">
    <property type="entry name" value="Beta-lactam/transpept-like"/>
</dbReference>
<organism evidence="5 6">
    <name type="scientific">Saccharopolyspora halophila</name>
    <dbReference type="NCBI Taxonomy" id="405551"/>
    <lineage>
        <taxon>Bacteria</taxon>
        <taxon>Bacillati</taxon>
        <taxon>Actinomycetota</taxon>
        <taxon>Actinomycetes</taxon>
        <taxon>Pseudonocardiales</taxon>
        <taxon>Pseudonocardiaceae</taxon>
        <taxon>Saccharopolyspora</taxon>
    </lineage>
</organism>
<dbReference type="Gene3D" id="3.40.710.10">
    <property type="entry name" value="DD-peptidase/beta-lactamase superfamily"/>
    <property type="match status" value="2"/>
</dbReference>
<dbReference type="Pfam" id="PF02113">
    <property type="entry name" value="Peptidase_S13"/>
    <property type="match status" value="1"/>
</dbReference>
<keyword evidence="5" id="KW-0121">Carboxypeptidase</keyword>
<sequence length="516" mass="54346">MVLGLVVAIPLAVVTPSGAAPTGRDALKADLDEILADPRLDGAQAGVVVRDPRTDEILYSRQPGYRAQPASNAKLFTAAAALQALGPDYRFRTEVLTDGERRGPLLHGDLYLRGTGDPTMLAADYDRLAARIAESGIRAVRGELLADDTAFDDVPLGTGWAWDDEPYYYSAPVSALNAAPDADYDAGSAIVRVAPTAPGRTAYVRLDPGTDVLEIDNRVTTTAGGEPNVTVEREHRSGRVLVTGSIPEGAGAVREWVAVPDGTGYATDLFSRALAAHGVTVRGTGERPTPSGAQVLAAHESMPLRELLVPFLKLSNNGHAEVLVKAMGREEAGAGSWEAGTGVLAEQLTGLGVDPAALRLVDGSGLSRMDSVRPEQLTALLDEAAGMPWFQDFRNALPVAGAADRMVGGTLRNRMRDTAAEGNVRAKTGSMTGVTALSGYVTAADGRGLVFSAVLNDHLSAAPRDIGDAIAVRLAEYDGAADRTGGHRVPERRSRLDDPRTAVDERDLECSWVKAC</sequence>
<comment type="caution">
    <text evidence="5">The sequence shown here is derived from an EMBL/GenBank/DDBJ whole genome shotgun (WGS) entry which is preliminary data.</text>
</comment>
<evidence type="ECO:0000256" key="3">
    <source>
        <dbReference type="SAM" id="MobiDB-lite"/>
    </source>
</evidence>
<dbReference type="GO" id="GO:0004180">
    <property type="term" value="F:carboxypeptidase activity"/>
    <property type="evidence" value="ECO:0007669"/>
    <property type="project" value="UniProtKB-KW"/>
</dbReference>
<comment type="similarity">
    <text evidence="1">Belongs to the peptidase S13 family.</text>
</comment>
<evidence type="ECO:0000256" key="1">
    <source>
        <dbReference type="ARBA" id="ARBA00006096"/>
    </source>
</evidence>
<gene>
    <name evidence="5" type="primary">dacB</name>
    <name evidence="5" type="ORF">GCM10009854_50340</name>
</gene>
<dbReference type="SUPFAM" id="SSF56601">
    <property type="entry name" value="beta-lactamase/transpeptidase-like"/>
    <property type="match status" value="1"/>
</dbReference>
<dbReference type="PANTHER" id="PTHR30023">
    <property type="entry name" value="D-ALANYL-D-ALANINE CARBOXYPEPTIDASE"/>
    <property type="match status" value="1"/>
</dbReference>
<evidence type="ECO:0000256" key="4">
    <source>
        <dbReference type="SAM" id="SignalP"/>
    </source>
</evidence>